<dbReference type="InterPro" id="IPR016024">
    <property type="entry name" value="ARM-type_fold"/>
</dbReference>
<organism evidence="2">
    <name type="scientific">Noctiluca scintillans</name>
    <name type="common">Sea sparkle</name>
    <name type="synonym">Red tide dinoflagellate</name>
    <dbReference type="NCBI Taxonomy" id="2966"/>
    <lineage>
        <taxon>Eukaryota</taxon>
        <taxon>Sar</taxon>
        <taxon>Alveolata</taxon>
        <taxon>Dinophyceae</taxon>
        <taxon>Noctilucales</taxon>
        <taxon>Noctilucaceae</taxon>
        <taxon>Noctiluca</taxon>
    </lineage>
</organism>
<dbReference type="InterPro" id="IPR029071">
    <property type="entry name" value="Ubiquitin-like_domsf"/>
</dbReference>
<dbReference type="InterPro" id="IPR000626">
    <property type="entry name" value="Ubiquitin-like_dom"/>
</dbReference>
<evidence type="ECO:0000259" key="1">
    <source>
        <dbReference type="PROSITE" id="PS50053"/>
    </source>
</evidence>
<sequence length="244" mass="25955">MVQVVVQNMAGVSIVLSLSLSKTVLDVKNAVTVEWGMPTRCQDLFHGNVRLKDGDVLGDHYKGGDIRLNLLLSLAGVCSDLESGSRRRQWSAFDTLKALGSRGGETAVSAVSDRLRDVDAPIRLAAVEALGSIVRRGDSFAVSAVLQHLEHVDADVRRCAVDALGQVALRGDDATVSRLVELLEDDDPYVREACLNVLGGLAEANDLHTSLALSGSLNDEDPFVRGAAVKALGRIAECSVPDTL</sequence>
<accession>A0A7S1F638</accession>
<dbReference type="InterPro" id="IPR011989">
    <property type="entry name" value="ARM-like"/>
</dbReference>
<gene>
    <name evidence="2" type="ORF">NSCI0253_LOCUS21394</name>
</gene>
<evidence type="ECO:0000313" key="2">
    <source>
        <dbReference type="EMBL" id="CAD8847044.1"/>
    </source>
</evidence>
<dbReference type="PANTHER" id="PTHR12697">
    <property type="entry name" value="PBS LYASE HEAT-LIKE PROTEIN"/>
    <property type="match status" value="1"/>
</dbReference>
<dbReference type="SUPFAM" id="SSF48371">
    <property type="entry name" value="ARM repeat"/>
    <property type="match status" value="1"/>
</dbReference>
<dbReference type="PROSITE" id="PS50053">
    <property type="entry name" value="UBIQUITIN_2"/>
    <property type="match status" value="1"/>
</dbReference>
<dbReference type="Gene3D" id="3.10.20.90">
    <property type="entry name" value="Phosphatidylinositol 3-kinase Catalytic Subunit, Chain A, domain 1"/>
    <property type="match status" value="1"/>
</dbReference>
<dbReference type="CDD" id="cd17039">
    <property type="entry name" value="Ubl_ubiquitin_like"/>
    <property type="match status" value="1"/>
</dbReference>
<proteinExistence type="predicted"/>
<dbReference type="SMART" id="SM00567">
    <property type="entry name" value="EZ_HEAT"/>
    <property type="match status" value="4"/>
</dbReference>
<dbReference type="EMBL" id="HBFQ01030420">
    <property type="protein sequence ID" value="CAD8847044.1"/>
    <property type="molecule type" value="Transcribed_RNA"/>
</dbReference>
<dbReference type="Gene3D" id="1.25.10.10">
    <property type="entry name" value="Leucine-rich Repeat Variant"/>
    <property type="match status" value="1"/>
</dbReference>
<name>A0A7S1F638_NOCSC</name>
<dbReference type="GO" id="GO:0016491">
    <property type="term" value="F:oxidoreductase activity"/>
    <property type="evidence" value="ECO:0007669"/>
    <property type="project" value="TreeGrafter"/>
</dbReference>
<dbReference type="PANTHER" id="PTHR12697:SF5">
    <property type="entry name" value="DEOXYHYPUSINE HYDROXYLASE"/>
    <property type="match status" value="1"/>
</dbReference>
<reference evidence="2" key="1">
    <citation type="submission" date="2021-01" db="EMBL/GenBank/DDBJ databases">
        <authorList>
            <person name="Corre E."/>
            <person name="Pelletier E."/>
            <person name="Niang G."/>
            <person name="Scheremetjew M."/>
            <person name="Finn R."/>
            <person name="Kale V."/>
            <person name="Holt S."/>
            <person name="Cochrane G."/>
            <person name="Meng A."/>
            <person name="Brown T."/>
            <person name="Cohen L."/>
        </authorList>
    </citation>
    <scope>NUCLEOTIDE SEQUENCE</scope>
</reference>
<protein>
    <recommendedName>
        <fullName evidence="1">Ubiquitin-like domain-containing protein</fullName>
    </recommendedName>
</protein>
<feature type="domain" description="Ubiquitin-like" evidence="1">
    <location>
        <begin position="2"/>
        <end position="59"/>
    </location>
</feature>
<dbReference type="Pfam" id="PF13646">
    <property type="entry name" value="HEAT_2"/>
    <property type="match status" value="2"/>
</dbReference>
<dbReference type="AlphaFoldDB" id="A0A7S1F638"/>
<dbReference type="SUPFAM" id="SSF54236">
    <property type="entry name" value="Ubiquitin-like"/>
    <property type="match status" value="1"/>
</dbReference>
<dbReference type="InterPro" id="IPR004155">
    <property type="entry name" value="PBS_lyase_HEAT"/>
</dbReference>